<dbReference type="AlphaFoldDB" id="A0AAD8LXZ2"/>
<reference evidence="1" key="1">
    <citation type="submission" date="2023-02" db="EMBL/GenBank/DDBJ databases">
        <title>Genome of toxic invasive species Heracleum sosnowskyi carries increased number of genes despite the absence of recent whole-genome duplications.</title>
        <authorList>
            <person name="Schelkunov M."/>
            <person name="Shtratnikova V."/>
            <person name="Makarenko M."/>
            <person name="Klepikova A."/>
            <person name="Omelchenko D."/>
            <person name="Novikova G."/>
            <person name="Obukhova E."/>
            <person name="Bogdanov V."/>
            <person name="Penin A."/>
            <person name="Logacheva M."/>
        </authorList>
    </citation>
    <scope>NUCLEOTIDE SEQUENCE</scope>
    <source>
        <strain evidence="1">Hsosn_3</strain>
        <tissue evidence="1">Leaf</tissue>
    </source>
</reference>
<reference evidence="1" key="2">
    <citation type="submission" date="2023-05" db="EMBL/GenBank/DDBJ databases">
        <authorList>
            <person name="Schelkunov M.I."/>
        </authorList>
    </citation>
    <scope>NUCLEOTIDE SEQUENCE</scope>
    <source>
        <strain evidence="1">Hsosn_3</strain>
        <tissue evidence="1">Leaf</tissue>
    </source>
</reference>
<organism evidence="1 2">
    <name type="scientific">Heracleum sosnowskyi</name>
    <dbReference type="NCBI Taxonomy" id="360622"/>
    <lineage>
        <taxon>Eukaryota</taxon>
        <taxon>Viridiplantae</taxon>
        <taxon>Streptophyta</taxon>
        <taxon>Embryophyta</taxon>
        <taxon>Tracheophyta</taxon>
        <taxon>Spermatophyta</taxon>
        <taxon>Magnoliopsida</taxon>
        <taxon>eudicotyledons</taxon>
        <taxon>Gunneridae</taxon>
        <taxon>Pentapetalae</taxon>
        <taxon>asterids</taxon>
        <taxon>campanulids</taxon>
        <taxon>Apiales</taxon>
        <taxon>Apiaceae</taxon>
        <taxon>Apioideae</taxon>
        <taxon>apioid superclade</taxon>
        <taxon>Tordylieae</taxon>
        <taxon>Tordyliinae</taxon>
        <taxon>Heracleum</taxon>
    </lineage>
</organism>
<sequence>MQLLRLEGLQVLGDNWIYKVHHMKMNVWEKTTLRYRGITRMGKVHTRPFDKRVVIDMNDKFQPVSDDDRVVSEFVNFPGIMAKRCVPLTYVSWRHVLDTLNDTMWNHLKSYGPSWLVGRYVNPSKIATTNAPTETYVQDLTNKIRQSEANPNITVDLGELCATISSDTENVTPATGGTSS</sequence>
<evidence type="ECO:0000313" key="1">
    <source>
        <dbReference type="EMBL" id="KAK1352533.1"/>
    </source>
</evidence>
<proteinExistence type="predicted"/>
<evidence type="ECO:0000313" key="2">
    <source>
        <dbReference type="Proteomes" id="UP001237642"/>
    </source>
</evidence>
<comment type="caution">
    <text evidence="1">The sequence shown here is derived from an EMBL/GenBank/DDBJ whole genome shotgun (WGS) entry which is preliminary data.</text>
</comment>
<keyword evidence="2" id="KW-1185">Reference proteome</keyword>
<dbReference type="Proteomes" id="UP001237642">
    <property type="component" value="Unassembled WGS sequence"/>
</dbReference>
<name>A0AAD8LXZ2_9APIA</name>
<gene>
    <name evidence="1" type="ORF">POM88_053230</name>
</gene>
<accession>A0AAD8LXZ2</accession>
<dbReference type="EMBL" id="JAUIZM010000016">
    <property type="protein sequence ID" value="KAK1352533.1"/>
    <property type="molecule type" value="Genomic_DNA"/>
</dbReference>
<protein>
    <submittedName>
        <fullName evidence="1">Uncharacterized protein</fullName>
    </submittedName>
</protein>